<organism evidence="3 4">
    <name type="scientific">Gemmobacter aquaticus</name>
    <dbReference type="NCBI Taxonomy" id="490185"/>
    <lineage>
        <taxon>Bacteria</taxon>
        <taxon>Pseudomonadati</taxon>
        <taxon>Pseudomonadota</taxon>
        <taxon>Alphaproteobacteria</taxon>
        <taxon>Rhodobacterales</taxon>
        <taxon>Paracoccaceae</taxon>
        <taxon>Gemmobacter</taxon>
    </lineage>
</organism>
<proteinExistence type="predicted"/>
<evidence type="ECO:0000256" key="1">
    <source>
        <dbReference type="ARBA" id="ARBA00022842"/>
    </source>
</evidence>
<dbReference type="Gene3D" id="3.90.550.10">
    <property type="entry name" value="Spore Coat Polysaccharide Biosynthesis Protein SpsA, Chain A"/>
    <property type="match status" value="1"/>
</dbReference>
<dbReference type="PANTHER" id="PTHR43777">
    <property type="entry name" value="MOLYBDENUM COFACTOR CYTIDYLYLTRANSFERASE"/>
    <property type="match status" value="1"/>
</dbReference>
<dbReference type="OrthoDB" id="9779263at2"/>
<reference evidence="3 4" key="1">
    <citation type="journal article" date="2014" name="Int. J. Syst. Evol. Microbiol.">
        <title>Complete genome sequence of Corynebacterium casei LMG S-19264T (=DSM 44701T), isolated from a smear-ripened cheese.</title>
        <authorList>
            <consortium name="US DOE Joint Genome Institute (JGI-PGF)"/>
            <person name="Walter F."/>
            <person name="Albersmeier A."/>
            <person name="Kalinowski J."/>
            <person name="Ruckert C."/>
        </authorList>
    </citation>
    <scope>NUCLEOTIDE SEQUENCE [LARGE SCALE GENOMIC DNA]</scope>
    <source>
        <strain evidence="3 4">CGMCC 1.7029</strain>
    </source>
</reference>
<dbReference type="InterPro" id="IPR025877">
    <property type="entry name" value="MobA-like_NTP_Trfase"/>
</dbReference>
<dbReference type="CDD" id="cd04182">
    <property type="entry name" value="GT_2_like_f"/>
    <property type="match status" value="1"/>
</dbReference>
<dbReference type="PANTHER" id="PTHR43777:SF1">
    <property type="entry name" value="MOLYBDENUM COFACTOR CYTIDYLYLTRANSFERASE"/>
    <property type="match status" value="1"/>
</dbReference>
<keyword evidence="1" id="KW-0460">Magnesium</keyword>
<comment type="caution">
    <text evidence="3">The sequence shown here is derived from an EMBL/GenBank/DDBJ whole genome shotgun (WGS) entry which is preliminary data.</text>
</comment>
<accession>A0A917YIJ6</accession>
<gene>
    <name evidence="3" type="ORF">GCM10010991_04550</name>
</gene>
<dbReference type="EMBL" id="BMLP01000001">
    <property type="protein sequence ID" value="GGO25184.1"/>
    <property type="molecule type" value="Genomic_DNA"/>
</dbReference>
<protein>
    <submittedName>
        <fullName evidence="3">Molybdopterin-guanine dinucleotide biosynthesis protein A</fullName>
    </submittedName>
</protein>
<evidence type="ECO:0000313" key="4">
    <source>
        <dbReference type="Proteomes" id="UP000598196"/>
    </source>
</evidence>
<dbReference type="InterPro" id="IPR029044">
    <property type="entry name" value="Nucleotide-diphossugar_trans"/>
</dbReference>
<dbReference type="Pfam" id="PF12804">
    <property type="entry name" value="NTP_transf_3"/>
    <property type="match status" value="1"/>
</dbReference>
<name>A0A917YIJ6_9RHOB</name>
<evidence type="ECO:0000259" key="2">
    <source>
        <dbReference type="Pfam" id="PF12804"/>
    </source>
</evidence>
<dbReference type="GO" id="GO:0016779">
    <property type="term" value="F:nucleotidyltransferase activity"/>
    <property type="evidence" value="ECO:0007669"/>
    <property type="project" value="UniProtKB-ARBA"/>
</dbReference>
<keyword evidence="4" id="KW-1185">Reference proteome</keyword>
<sequence>MQDALMILILAGGASSRMRGADKLLERIDDQPQLARIAQAALATGLPVRVALPPDRPDRHAALRDSPVQVVIVPDAATGMAASIRAGAAGWQGAVMILPADMPEISTQMIVEMVGEHRAHPDMILRGASGTTPGHPVIFPADLVPLLQNLSGDRGAQPILAAHAGRLHLVPLPGQAALTDLDTPEDWAQWRAQRGE</sequence>
<dbReference type="AlphaFoldDB" id="A0A917YIJ6"/>
<feature type="domain" description="MobA-like NTP transferase" evidence="2">
    <location>
        <begin position="8"/>
        <end position="163"/>
    </location>
</feature>
<dbReference type="RefSeq" id="WP_146285758.1">
    <property type="nucleotide sequence ID" value="NZ_BMLP01000001.1"/>
</dbReference>
<dbReference type="SUPFAM" id="SSF53448">
    <property type="entry name" value="Nucleotide-diphospho-sugar transferases"/>
    <property type="match status" value="1"/>
</dbReference>
<evidence type="ECO:0000313" key="3">
    <source>
        <dbReference type="EMBL" id="GGO25184.1"/>
    </source>
</evidence>
<dbReference type="Proteomes" id="UP000598196">
    <property type="component" value="Unassembled WGS sequence"/>
</dbReference>